<sequence>MNRKEIWRVAVGLLLTGALAGCQVPGTGSEGEPEPGPPGESSDGGPGEPRRTIPPQLLECGAPDSGDKGAGEEQIDLTDARVAADARWMIPAGYTEADGYYDDLAYEQQTFLVTLVPDEPGYDTLDLLGIVGYEGLDWGNLARECGQVPVVAMLERVQQYQDALGSEALNEPQVTEVAGLPAVTQDMRIPNYDFRGYWLFSQTELLFLGCQWTSGSAQPEIERSCRELVASVVVG</sequence>
<name>A0A7M1T023_9MICO</name>
<evidence type="ECO:0000313" key="3">
    <source>
        <dbReference type="EMBL" id="QOR72332.1"/>
    </source>
</evidence>
<gene>
    <name evidence="3" type="ORF">IM660_08945</name>
</gene>
<keyword evidence="2" id="KW-0732">Signal</keyword>
<feature type="signal peptide" evidence="2">
    <location>
        <begin position="1"/>
        <end position="20"/>
    </location>
</feature>
<evidence type="ECO:0000313" key="4">
    <source>
        <dbReference type="Proteomes" id="UP000593758"/>
    </source>
</evidence>
<reference evidence="3 4" key="1">
    <citation type="submission" date="2020-10" db="EMBL/GenBank/DDBJ databases">
        <title>Haloactinobacterium sp. RN3S43, a bacterium isolated from saline soil.</title>
        <authorList>
            <person name="Sun J.-Q."/>
        </authorList>
    </citation>
    <scope>NUCLEOTIDE SEQUENCE [LARGE SCALE GENOMIC DNA]</scope>
    <source>
        <strain evidence="3 4">RN3S43</strain>
    </source>
</reference>
<evidence type="ECO:0000256" key="1">
    <source>
        <dbReference type="SAM" id="MobiDB-lite"/>
    </source>
</evidence>
<evidence type="ECO:0000256" key="2">
    <source>
        <dbReference type="SAM" id="SignalP"/>
    </source>
</evidence>
<dbReference type="AlphaFoldDB" id="A0A7M1T023"/>
<keyword evidence="4" id="KW-1185">Reference proteome</keyword>
<dbReference type="EMBL" id="CP063169">
    <property type="protein sequence ID" value="QOR72332.1"/>
    <property type="molecule type" value="Genomic_DNA"/>
</dbReference>
<dbReference type="KEGG" id="halt:IM660_08945"/>
<proteinExistence type="predicted"/>
<organism evidence="3 4">
    <name type="scientific">Ruania alkalisoli</name>
    <dbReference type="NCBI Taxonomy" id="2779775"/>
    <lineage>
        <taxon>Bacteria</taxon>
        <taxon>Bacillati</taxon>
        <taxon>Actinomycetota</taxon>
        <taxon>Actinomycetes</taxon>
        <taxon>Micrococcales</taxon>
        <taxon>Ruaniaceae</taxon>
        <taxon>Ruania</taxon>
    </lineage>
</organism>
<dbReference type="PROSITE" id="PS51257">
    <property type="entry name" value="PROKAR_LIPOPROTEIN"/>
    <property type="match status" value="1"/>
</dbReference>
<feature type="region of interest" description="Disordered" evidence="1">
    <location>
        <begin position="21"/>
        <end position="56"/>
    </location>
</feature>
<dbReference type="Proteomes" id="UP000593758">
    <property type="component" value="Chromosome"/>
</dbReference>
<feature type="chain" id="PRO_5038777104" evidence="2">
    <location>
        <begin position="21"/>
        <end position="235"/>
    </location>
</feature>
<dbReference type="RefSeq" id="WP_193498972.1">
    <property type="nucleotide sequence ID" value="NZ_CP063169.1"/>
</dbReference>
<accession>A0A7M1T023</accession>
<protein>
    <submittedName>
        <fullName evidence="3">Uncharacterized protein</fullName>
    </submittedName>
</protein>